<feature type="compositionally biased region" description="Pro residues" evidence="1">
    <location>
        <begin position="238"/>
        <end position="258"/>
    </location>
</feature>
<dbReference type="Proteomes" id="UP001628281">
    <property type="component" value="Unassembled WGS sequence"/>
</dbReference>
<comment type="caution">
    <text evidence="4">The sequence shown here is derived from an EMBL/GenBank/DDBJ whole genome shotgun (WGS) entry which is preliminary data.</text>
</comment>
<dbReference type="InterPro" id="IPR006528">
    <property type="entry name" value="Phage_head_morphogenesis_dom"/>
</dbReference>
<accession>A0ABW8VE12</accession>
<evidence type="ECO:0000313" key="4">
    <source>
        <dbReference type="EMBL" id="MFL7904689.1"/>
    </source>
</evidence>
<dbReference type="EMBL" id="JBJLSN010000055">
    <property type="protein sequence ID" value="MFL7904689.1"/>
    <property type="molecule type" value="Genomic_DNA"/>
</dbReference>
<evidence type="ECO:0000259" key="3">
    <source>
        <dbReference type="Pfam" id="PF18810"/>
    </source>
</evidence>
<dbReference type="Pfam" id="PF18810">
    <property type="entry name" value="PBECR2"/>
    <property type="match status" value="1"/>
</dbReference>
<evidence type="ECO:0000313" key="5">
    <source>
        <dbReference type="Proteomes" id="UP001628281"/>
    </source>
</evidence>
<organism evidence="4 5">
    <name type="scientific">Azospirillum argentinense</name>
    <dbReference type="NCBI Taxonomy" id="2970906"/>
    <lineage>
        <taxon>Bacteria</taxon>
        <taxon>Pseudomonadati</taxon>
        <taxon>Pseudomonadota</taxon>
        <taxon>Alphaproteobacteria</taxon>
        <taxon>Rhodospirillales</taxon>
        <taxon>Azospirillaceae</taxon>
        <taxon>Azospirillum</taxon>
    </lineage>
</organism>
<protein>
    <submittedName>
        <fullName evidence="4">PBECR2 nuclease fold domain-containing protein</fullName>
    </submittedName>
</protein>
<dbReference type="RefSeq" id="WP_201041830.1">
    <property type="nucleotide sequence ID" value="NZ_JBJLSN010000055.1"/>
</dbReference>
<feature type="domain" description="Phage head morphogenesis" evidence="2">
    <location>
        <begin position="51"/>
        <end position="166"/>
    </location>
</feature>
<sequence>MADGPLPFDEAIAFHRSKVRLPSRAWTDLKEGAHARGFVVAGATTAALLEDFQKAVGRAIVEGRTLADFRKDFDRIVATHGWSYKGGRGWRSAVIYNTNLRTSRAAGKWAQIERMKADRPYVRYVAILDTRTRPLHHDWHGTILPVDHPWWKTHWPPNGWNCRCTVQSVSEADLQRYGWTVTLEPPTINMERRTVTLADGSTEEWWTPEGIDTGFGYNVGHSWLRGAVPPELQEPLPDHPAPPPPRPADLPALPAPAPAEPERILPEGLEPEEYVRAFLDEFGATETRPAAFRDASGTLLAVGRELFETGDGRLKATKFGRHRYLALAADALKDPDEIWAAWAEAGGEPVLRRRYIKRVQLPDGAGLYTVFEWTRKGWMGVTSFAPEREGYLDRQRVGALLYRRPEK</sequence>
<name>A0ABW8VE12_9PROT</name>
<gene>
    <name evidence="4" type="ORF">ACJ41P_26415</name>
</gene>
<reference evidence="4 5" key="1">
    <citation type="submission" date="2024-11" db="EMBL/GenBank/DDBJ databases">
        <title>Draft genome sequences of two bacteria associated to sugarcane roots in Colombia.</title>
        <authorList>
            <person name="Pardo-Diaz S."/>
            <person name="Masmela-Mendoza J."/>
            <person name="Delgadillo-Duran P."/>
            <person name="Bautista E.J."/>
            <person name="Rojas-Tapias D.F."/>
        </authorList>
    </citation>
    <scope>NUCLEOTIDE SEQUENCE [LARGE SCALE GENOMIC DNA]</scope>
    <source>
        <strain evidence="4 5">Ap18</strain>
    </source>
</reference>
<evidence type="ECO:0000259" key="2">
    <source>
        <dbReference type="Pfam" id="PF04233"/>
    </source>
</evidence>
<dbReference type="NCBIfam" id="TIGR01641">
    <property type="entry name" value="phageSPP1_gp7"/>
    <property type="match status" value="1"/>
</dbReference>
<feature type="region of interest" description="Disordered" evidence="1">
    <location>
        <begin position="228"/>
        <end position="258"/>
    </location>
</feature>
<proteinExistence type="predicted"/>
<feature type="domain" description="Phage-Barnase-EndoU-ColicinE5/D-RelE like nuclease 2" evidence="3">
    <location>
        <begin position="277"/>
        <end position="403"/>
    </location>
</feature>
<dbReference type="Pfam" id="PF04233">
    <property type="entry name" value="Phage_Mu_F"/>
    <property type="match status" value="1"/>
</dbReference>
<evidence type="ECO:0000256" key="1">
    <source>
        <dbReference type="SAM" id="MobiDB-lite"/>
    </source>
</evidence>
<keyword evidence="5" id="KW-1185">Reference proteome</keyword>
<dbReference type="InterPro" id="IPR041110">
    <property type="entry name" value="PBECR2"/>
</dbReference>